<keyword evidence="2" id="KW-1185">Reference proteome</keyword>
<organism evidence="1 2">
    <name type="scientific">Dentiscutata erythropus</name>
    <dbReference type="NCBI Taxonomy" id="1348616"/>
    <lineage>
        <taxon>Eukaryota</taxon>
        <taxon>Fungi</taxon>
        <taxon>Fungi incertae sedis</taxon>
        <taxon>Mucoromycota</taxon>
        <taxon>Glomeromycotina</taxon>
        <taxon>Glomeromycetes</taxon>
        <taxon>Diversisporales</taxon>
        <taxon>Gigasporaceae</taxon>
        <taxon>Dentiscutata</taxon>
    </lineage>
</organism>
<dbReference type="EMBL" id="CAJVPY010038896">
    <property type="protein sequence ID" value="CAG8804346.1"/>
    <property type="molecule type" value="Genomic_DNA"/>
</dbReference>
<protein>
    <submittedName>
        <fullName evidence="1">23756_t:CDS:1</fullName>
    </submittedName>
</protein>
<gene>
    <name evidence="1" type="ORF">DERYTH_LOCUS24079</name>
</gene>
<feature type="non-terminal residue" evidence="1">
    <location>
        <position position="40"/>
    </location>
</feature>
<reference evidence="1" key="1">
    <citation type="submission" date="2021-06" db="EMBL/GenBank/DDBJ databases">
        <authorList>
            <person name="Kallberg Y."/>
            <person name="Tangrot J."/>
            <person name="Rosling A."/>
        </authorList>
    </citation>
    <scope>NUCLEOTIDE SEQUENCE</scope>
    <source>
        <strain evidence="1">MA453B</strain>
    </source>
</reference>
<dbReference type="Proteomes" id="UP000789405">
    <property type="component" value="Unassembled WGS sequence"/>
</dbReference>
<feature type="non-terminal residue" evidence="1">
    <location>
        <position position="1"/>
    </location>
</feature>
<evidence type="ECO:0000313" key="1">
    <source>
        <dbReference type="EMBL" id="CAG8804346.1"/>
    </source>
</evidence>
<comment type="caution">
    <text evidence="1">The sequence shown here is derived from an EMBL/GenBank/DDBJ whole genome shotgun (WGS) entry which is preliminary data.</text>
</comment>
<sequence length="40" mass="4636">NRDFCSDTDSSFSSIVNCQENLTDWSIKPISQEKQTRINK</sequence>
<evidence type="ECO:0000313" key="2">
    <source>
        <dbReference type="Proteomes" id="UP000789405"/>
    </source>
</evidence>
<accession>A0A9N9P530</accession>
<name>A0A9N9P530_9GLOM</name>
<dbReference type="AlphaFoldDB" id="A0A9N9P530"/>
<proteinExistence type="predicted"/>